<name>A0A067L7E8_JATCU</name>
<gene>
    <name evidence="1" type="ORF">JCGZ_26686</name>
</gene>
<sequence>MPVDYTTVTGLPLGGQLVVFDDQLRTLDLLALRASLQAAIEMELDVDVVTQAFIFYLLLTTLFTNHSNDADSALLPP</sequence>
<dbReference type="AlphaFoldDB" id="A0A067L7E8"/>
<protein>
    <submittedName>
        <fullName evidence="1">Uncharacterized protein</fullName>
    </submittedName>
</protein>
<reference evidence="1 2" key="1">
    <citation type="journal article" date="2014" name="PLoS ONE">
        <title>Global Analysis of Gene Expression Profiles in Physic Nut (Jatropha curcas L.) Seedlings Exposed to Salt Stress.</title>
        <authorList>
            <person name="Zhang L."/>
            <person name="Zhang C."/>
            <person name="Wu P."/>
            <person name="Chen Y."/>
            <person name="Li M."/>
            <person name="Jiang H."/>
            <person name="Wu G."/>
        </authorList>
    </citation>
    <scope>NUCLEOTIDE SEQUENCE [LARGE SCALE GENOMIC DNA]</scope>
    <source>
        <strain evidence="2">cv. GZQX0401</strain>
        <tissue evidence="1">Young leaves</tissue>
    </source>
</reference>
<accession>A0A067L7E8</accession>
<evidence type="ECO:0000313" key="2">
    <source>
        <dbReference type="Proteomes" id="UP000027138"/>
    </source>
</evidence>
<dbReference type="Proteomes" id="UP000027138">
    <property type="component" value="Unassembled WGS sequence"/>
</dbReference>
<proteinExistence type="predicted"/>
<organism evidence="1 2">
    <name type="scientific">Jatropha curcas</name>
    <name type="common">Barbados nut</name>
    <dbReference type="NCBI Taxonomy" id="180498"/>
    <lineage>
        <taxon>Eukaryota</taxon>
        <taxon>Viridiplantae</taxon>
        <taxon>Streptophyta</taxon>
        <taxon>Embryophyta</taxon>
        <taxon>Tracheophyta</taxon>
        <taxon>Spermatophyta</taxon>
        <taxon>Magnoliopsida</taxon>
        <taxon>eudicotyledons</taxon>
        <taxon>Gunneridae</taxon>
        <taxon>Pentapetalae</taxon>
        <taxon>rosids</taxon>
        <taxon>fabids</taxon>
        <taxon>Malpighiales</taxon>
        <taxon>Euphorbiaceae</taxon>
        <taxon>Crotonoideae</taxon>
        <taxon>Jatropheae</taxon>
        <taxon>Jatropha</taxon>
    </lineage>
</organism>
<evidence type="ECO:0000313" key="1">
    <source>
        <dbReference type="EMBL" id="KDP43153.1"/>
    </source>
</evidence>
<keyword evidence="2" id="KW-1185">Reference proteome</keyword>
<dbReference type="EMBL" id="KK914280">
    <property type="protein sequence ID" value="KDP43153.1"/>
    <property type="molecule type" value="Genomic_DNA"/>
</dbReference>